<dbReference type="Proteomes" id="UP000325743">
    <property type="component" value="Chromosome 2"/>
</dbReference>
<proteinExistence type="predicted"/>
<gene>
    <name evidence="2" type="ORF">D2917_17070</name>
</gene>
<feature type="region of interest" description="Disordered" evidence="1">
    <location>
        <begin position="200"/>
        <end position="230"/>
    </location>
</feature>
<organism evidence="2 3">
    <name type="scientific">Cupriavidus oxalaticus</name>
    <dbReference type="NCBI Taxonomy" id="96344"/>
    <lineage>
        <taxon>Bacteria</taxon>
        <taxon>Pseudomonadati</taxon>
        <taxon>Pseudomonadota</taxon>
        <taxon>Betaproteobacteria</taxon>
        <taxon>Burkholderiales</taxon>
        <taxon>Burkholderiaceae</taxon>
        <taxon>Cupriavidus</taxon>
    </lineage>
</organism>
<reference evidence="2 3" key="1">
    <citation type="submission" date="2018-09" db="EMBL/GenBank/DDBJ databases">
        <title>Complete genome sequence of Cupriavidus oxalaticus T2, a bacterium capable of phenol tolerance and degradation.</title>
        <authorList>
            <person name="Yan J."/>
        </authorList>
    </citation>
    <scope>NUCLEOTIDE SEQUENCE [LARGE SCALE GENOMIC DNA]</scope>
    <source>
        <strain evidence="2 3">T2</strain>
    </source>
</reference>
<accession>A0A5P3VMJ7</accession>
<feature type="region of interest" description="Disordered" evidence="1">
    <location>
        <begin position="124"/>
        <end position="181"/>
    </location>
</feature>
<protein>
    <submittedName>
        <fullName evidence="2">Uncharacterized protein</fullName>
    </submittedName>
</protein>
<name>A0A5P3VMJ7_9BURK</name>
<dbReference type="AlphaFoldDB" id="A0A5P3VMJ7"/>
<evidence type="ECO:0000313" key="3">
    <source>
        <dbReference type="Proteomes" id="UP000325743"/>
    </source>
</evidence>
<evidence type="ECO:0000313" key="2">
    <source>
        <dbReference type="EMBL" id="QEZ46009.1"/>
    </source>
</evidence>
<evidence type="ECO:0000256" key="1">
    <source>
        <dbReference type="SAM" id="MobiDB-lite"/>
    </source>
</evidence>
<sequence length="230" mass="23978">MDLHDGHSNGHLCLSFTTLNTRYGWNSRDTLGRALAELVDAGLLVRTRQGGRSNGPSLFALPWLDIDSFKGLDLTPEQYASGARTGFRCAKEIRQSAARSGLSARDIADRGISEWLAALSAGPGGGLGHGGTAGPGDGFRGRKTAIAGPGDGAGLARKTGQRKPGRRVQNLTTGPGDGLKRGQKLEVLARLPGTVAYVASGEGISRDDGEEGMNLRSRDDDTPDPAGMLG</sequence>
<feature type="compositionally biased region" description="Gly residues" evidence="1">
    <location>
        <begin position="124"/>
        <end position="138"/>
    </location>
</feature>
<dbReference type="EMBL" id="CP032519">
    <property type="protein sequence ID" value="QEZ46009.1"/>
    <property type="molecule type" value="Genomic_DNA"/>
</dbReference>